<keyword evidence="2 4" id="KW-0808">Transferase</keyword>
<sequence>MRVGLIAPPWVPVPPPAYGGTEAVVDNLARGLAALGHDVRLFTVGESTSPVPRSHLYPAAVRPMGDSLLEAAHVLAAYRELRDADVIHDHTVLGALIGRHVGGLPPIVVTHHGPYTPEAQRVFAEIARRARVVAISRSQARQARGVRIDDVILHGVDLVAHRPGPGDGGYAVFMGRMSPDKGVHRAVEIARRAGLPLRIVTKMWRPDERDYFERAVRPLLRPGDPRPGEEPPRRRVELLRHAVALLNPICWPEPFGLVMAEALACGTPVVGTPCGAAPEIVDHGLTGYLDDDDDALAGALRRVGGIDRRACRDAAERRFSADRMVADHLRLYGRAAGLVGTGERAA</sequence>
<dbReference type="InterPro" id="IPR028098">
    <property type="entry name" value="Glyco_trans_4-like_N"/>
</dbReference>
<reference evidence="4" key="1">
    <citation type="submission" date="2021-01" db="EMBL/GenBank/DDBJ databases">
        <title>Whole genome shotgun sequence of Spirilliplanes yamanashiensis NBRC 15828.</title>
        <authorList>
            <person name="Komaki H."/>
            <person name="Tamura T."/>
        </authorList>
    </citation>
    <scope>NUCLEOTIDE SEQUENCE</scope>
    <source>
        <strain evidence="4">NBRC 15828</strain>
    </source>
</reference>
<dbReference type="EMBL" id="BOOY01000018">
    <property type="protein sequence ID" value="GIJ03078.1"/>
    <property type="molecule type" value="Genomic_DNA"/>
</dbReference>
<dbReference type="AlphaFoldDB" id="A0A8J3Y774"/>
<proteinExistence type="predicted"/>
<evidence type="ECO:0000259" key="3">
    <source>
        <dbReference type="Pfam" id="PF13439"/>
    </source>
</evidence>
<dbReference type="PANTHER" id="PTHR12526">
    <property type="entry name" value="GLYCOSYLTRANSFERASE"/>
    <property type="match status" value="1"/>
</dbReference>
<dbReference type="Gene3D" id="3.40.50.2000">
    <property type="entry name" value="Glycogen Phosphorylase B"/>
    <property type="match status" value="2"/>
</dbReference>
<dbReference type="CDD" id="cd03802">
    <property type="entry name" value="GT4_AviGT4-like"/>
    <property type="match status" value="1"/>
</dbReference>
<dbReference type="Proteomes" id="UP000652013">
    <property type="component" value="Unassembled WGS sequence"/>
</dbReference>
<protein>
    <submittedName>
        <fullName evidence="4">Glycosyl transferase</fullName>
    </submittedName>
</protein>
<dbReference type="Pfam" id="PF13439">
    <property type="entry name" value="Glyco_transf_4"/>
    <property type="match status" value="1"/>
</dbReference>
<dbReference type="GO" id="GO:0016757">
    <property type="term" value="F:glycosyltransferase activity"/>
    <property type="evidence" value="ECO:0007669"/>
    <property type="project" value="UniProtKB-KW"/>
</dbReference>
<feature type="domain" description="Glycosyltransferase subfamily 4-like N-terminal" evidence="3">
    <location>
        <begin position="18"/>
        <end position="158"/>
    </location>
</feature>
<comment type="caution">
    <text evidence="4">The sequence shown here is derived from an EMBL/GenBank/DDBJ whole genome shotgun (WGS) entry which is preliminary data.</text>
</comment>
<keyword evidence="1" id="KW-0328">Glycosyltransferase</keyword>
<dbReference type="SUPFAM" id="SSF53756">
    <property type="entry name" value="UDP-Glycosyltransferase/glycogen phosphorylase"/>
    <property type="match status" value="1"/>
</dbReference>
<name>A0A8J3Y774_9ACTN</name>
<evidence type="ECO:0000256" key="1">
    <source>
        <dbReference type="ARBA" id="ARBA00022676"/>
    </source>
</evidence>
<evidence type="ECO:0000313" key="4">
    <source>
        <dbReference type="EMBL" id="GIJ03078.1"/>
    </source>
</evidence>
<gene>
    <name evidence="4" type="ORF">Sya03_24300</name>
</gene>
<dbReference type="PANTHER" id="PTHR12526:SF595">
    <property type="entry name" value="BLL5217 PROTEIN"/>
    <property type="match status" value="1"/>
</dbReference>
<dbReference type="Pfam" id="PF13692">
    <property type="entry name" value="Glyco_trans_1_4"/>
    <property type="match status" value="1"/>
</dbReference>
<evidence type="ECO:0000313" key="5">
    <source>
        <dbReference type="Proteomes" id="UP000652013"/>
    </source>
</evidence>
<dbReference type="RefSeq" id="WP_203938369.1">
    <property type="nucleotide sequence ID" value="NZ_BAAAGJ010000005.1"/>
</dbReference>
<keyword evidence="5" id="KW-1185">Reference proteome</keyword>
<evidence type="ECO:0000256" key="2">
    <source>
        <dbReference type="ARBA" id="ARBA00022679"/>
    </source>
</evidence>
<organism evidence="4 5">
    <name type="scientific">Spirilliplanes yamanashiensis</name>
    <dbReference type="NCBI Taxonomy" id="42233"/>
    <lineage>
        <taxon>Bacteria</taxon>
        <taxon>Bacillati</taxon>
        <taxon>Actinomycetota</taxon>
        <taxon>Actinomycetes</taxon>
        <taxon>Micromonosporales</taxon>
        <taxon>Micromonosporaceae</taxon>
        <taxon>Spirilliplanes</taxon>
    </lineage>
</organism>
<accession>A0A8J3Y774</accession>